<dbReference type="OrthoDB" id="157935at2759"/>
<reference evidence="1" key="1">
    <citation type="submission" date="2013-12" db="EMBL/GenBank/DDBJ databases">
        <title>The Genome Sequence of Aphanomyces astaci APO3.</title>
        <authorList>
            <consortium name="The Broad Institute Genomics Platform"/>
            <person name="Russ C."/>
            <person name="Tyler B."/>
            <person name="van West P."/>
            <person name="Dieguez-Uribeondo J."/>
            <person name="Young S.K."/>
            <person name="Zeng Q."/>
            <person name="Gargeya S."/>
            <person name="Fitzgerald M."/>
            <person name="Abouelleil A."/>
            <person name="Alvarado L."/>
            <person name="Chapman S.B."/>
            <person name="Gainer-Dewar J."/>
            <person name="Goldberg J."/>
            <person name="Griggs A."/>
            <person name="Gujja S."/>
            <person name="Hansen M."/>
            <person name="Howarth C."/>
            <person name="Imamovic A."/>
            <person name="Ireland A."/>
            <person name="Larimer J."/>
            <person name="McCowan C."/>
            <person name="Murphy C."/>
            <person name="Pearson M."/>
            <person name="Poon T.W."/>
            <person name="Priest M."/>
            <person name="Roberts A."/>
            <person name="Saif S."/>
            <person name="Shea T."/>
            <person name="Sykes S."/>
            <person name="Wortman J."/>
            <person name="Nusbaum C."/>
            <person name="Birren B."/>
        </authorList>
    </citation>
    <scope>NUCLEOTIDE SEQUENCE [LARGE SCALE GENOMIC DNA]</scope>
    <source>
        <strain evidence="1">APO3</strain>
    </source>
</reference>
<sequence>MCTLSAPMLMARPILVTIPDFLGHGIQMLPAEMFLSSPWGGSFNVLRFRYDAHRQTLQESGQDLLGVLHDIKPISGLEPSYIVTHGYGALVLREALRCIDWHDVRTRLVMVAPPNRGYIQRILLKPTWCFTANVARSELLTLQDFDLDMRLGKLPRRTSSLVVAGALPLHRSHAPPSDGVVSVAHTHMPGEYTHMILPAPHNLIMAHPATLRLARDFLLG</sequence>
<dbReference type="AlphaFoldDB" id="W4FAS1"/>
<dbReference type="EMBL" id="KI913433">
    <property type="protein sequence ID" value="ETV64024.1"/>
    <property type="molecule type" value="Genomic_DNA"/>
</dbReference>
<dbReference type="PANTHER" id="PTHR37946">
    <property type="entry name" value="SLL1969 PROTEIN"/>
    <property type="match status" value="1"/>
</dbReference>
<evidence type="ECO:0000313" key="1">
    <source>
        <dbReference type="EMBL" id="ETV64024.1"/>
    </source>
</evidence>
<dbReference type="VEuPathDB" id="FungiDB:H257_19038"/>
<dbReference type="SUPFAM" id="SSF53474">
    <property type="entry name" value="alpha/beta-Hydrolases"/>
    <property type="match status" value="1"/>
</dbReference>
<organism evidence="1">
    <name type="scientific">Aphanomyces astaci</name>
    <name type="common">Crayfish plague agent</name>
    <dbReference type="NCBI Taxonomy" id="112090"/>
    <lineage>
        <taxon>Eukaryota</taxon>
        <taxon>Sar</taxon>
        <taxon>Stramenopiles</taxon>
        <taxon>Oomycota</taxon>
        <taxon>Saprolegniomycetes</taxon>
        <taxon>Saprolegniales</taxon>
        <taxon>Verrucalvaceae</taxon>
        <taxon>Aphanomyces</taxon>
    </lineage>
</organism>
<dbReference type="GeneID" id="20821034"/>
<proteinExistence type="predicted"/>
<evidence type="ECO:0008006" key="2">
    <source>
        <dbReference type="Google" id="ProtNLM"/>
    </source>
</evidence>
<dbReference type="RefSeq" id="XP_009846492.1">
    <property type="nucleotide sequence ID" value="XM_009848190.1"/>
</dbReference>
<accession>W4FAS1</accession>
<protein>
    <recommendedName>
        <fullName evidence="2">AB hydrolase-1 domain-containing protein</fullName>
    </recommendedName>
</protein>
<dbReference type="InterPro" id="IPR029058">
    <property type="entry name" value="AB_hydrolase_fold"/>
</dbReference>
<dbReference type="PANTHER" id="PTHR37946:SF1">
    <property type="entry name" value="SLL1969 PROTEIN"/>
    <property type="match status" value="1"/>
</dbReference>
<gene>
    <name evidence="1" type="ORF">H257_19038</name>
</gene>
<name>W4FAS1_APHAT</name>
<dbReference type="Gene3D" id="3.40.50.1820">
    <property type="entry name" value="alpha/beta hydrolase"/>
    <property type="match status" value="1"/>
</dbReference>